<protein>
    <submittedName>
        <fullName evidence="4">Unnamed protein product</fullName>
    </submittedName>
</protein>
<dbReference type="GO" id="GO:0005524">
    <property type="term" value="F:ATP binding"/>
    <property type="evidence" value="ECO:0007669"/>
    <property type="project" value="UniProtKB-KW"/>
</dbReference>
<evidence type="ECO:0000256" key="3">
    <source>
        <dbReference type="ARBA" id="ARBA00022840"/>
    </source>
</evidence>
<proteinExistence type="inferred from homology"/>
<evidence type="ECO:0000313" key="5">
    <source>
        <dbReference type="Proteomes" id="UP001165083"/>
    </source>
</evidence>
<dbReference type="Pfam" id="PF03969">
    <property type="entry name" value="AFG1_ATPase"/>
    <property type="match status" value="1"/>
</dbReference>
<dbReference type="Proteomes" id="UP001165083">
    <property type="component" value="Unassembled WGS sequence"/>
</dbReference>
<dbReference type="InterPro" id="IPR027417">
    <property type="entry name" value="P-loop_NTPase"/>
</dbReference>
<dbReference type="EMBL" id="BSXW01000486">
    <property type="protein sequence ID" value="GMF23731.1"/>
    <property type="molecule type" value="Genomic_DNA"/>
</dbReference>
<dbReference type="NCBIfam" id="NF040713">
    <property type="entry name" value="ZapE"/>
    <property type="match status" value="1"/>
</dbReference>
<comment type="similarity">
    <text evidence="1">Belongs to the AFG1 ATPase family.</text>
</comment>
<gene>
    <name evidence="4" type="ORF">Plil01_000962000</name>
</gene>
<dbReference type="PANTHER" id="PTHR12169">
    <property type="entry name" value="ATPASE N2B"/>
    <property type="match status" value="1"/>
</dbReference>
<name>A0A9W6U1P3_9STRA</name>
<keyword evidence="5" id="KW-1185">Reference proteome</keyword>
<organism evidence="4 5">
    <name type="scientific">Phytophthora lilii</name>
    <dbReference type="NCBI Taxonomy" id="2077276"/>
    <lineage>
        <taxon>Eukaryota</taxon>
        <taxon>Sar</taxon>
        <taxon>Stramenopiles</taxon>
        <taxon>Oomycota</taxon>
        <taxon>Peronosporomycetes</taxon>
        <taxon>Peronosporales</taxon>
        <taxon>Peronosporaceae</taxon>
        <taxon>Phytophthora</taxon>
    </lineage>
</organism>
<reference evidence="4" key="1">
    <citation type="submission" date="2023-04" db="EMBL/GenBank/DDBJ databases">
        <title>Phytophthora lilii NBRC 32176.</title>
        <authorList>
            <person name="Ichikawa N."/>
            <person name="Sato H."/>
            <person name="Tonouchi N."/>
        </authorList>
    </citation>
    <scope>NUCLEOTIDE SEQUENCE</scope>
    <source>
        <strain evidence="4">NBRC 32176</strain>
    </source>
</reference>
<dbReference type="OrthoDB" id="548867at2759"/>
<accession>A0A9W6U1P3</accession>
<dbReference type="AlphaFoldDB" id="A0A9W6U1P3"/>
<comment type="caution">
    <text evidence="4">The sequence shown here is derived from an EMBL/GenBank/DDBJ whole genome shotgun (WGS) entry which is preliminary data.</text>
</comment>
<dbReference type="PANTHER" id="PTHR12169:SF6">
    <property type="entry name" value="AFG1-LIKE ATPASE"/>
    <property type="match status" value="1"/>
</dbReference>
<dbReference type="GO" id="GO:0005739">
    <property type="term" value="C:mitochondrion"/>
    <property type="evidence" value="ECO:0007669"/>
    <property type="project" value="TreeGrafter"/>
</dbReference>
<dbReference type="GO" id="GO:0016887">
    <property type="term" value="F:ATP hydrolysis activity"/>
    <property type="evidence" value="ECO:0007669"/>
    <property type="project" value="InterPro"/>
</dbReference>
<keyword evidence="2" id="KW-0547">Nucleotide-binding</keyword>
<evidence type="ECO:0000256" key="2">
    <source>
        <dbReference type="ARBA" id="ARBA00022741"/>
    </source>
</evidence>
<sequence>MFFDNVPVQRKLRVHFHEFMLDIHKQMHELRNQGFHEDPIPHIADKLLEDSWLLCFDEFQVTDVADALILRRLFSALLARGFVMVATSNRPPSDLYKNGLQRELFVPFIDLLGQRCNVVSLEDSTTDYRVLKGAVHADNVYEYPITPDTRAAFDYEFMTFCGGEETVETEAYLLAHSERQDELGGQSRTHLFLAPGTVGTVAEPVEIEDEYDEYEEPRAASGGK</sequence>
<keyword evidence="3" id="KW-0067">ATP-binding</keyword>
<evidence type="ECO:0000313" key="4">
    <source>
        <dbReference type="EMBL" id="GMF23731.1"/>
    </source>
</evidence>
<evidence type="ECO:0000256" key="1">
    <source>
        <dbReference type="ARBA" id="ARBA00010322"/>
    </source>
</evidence>
<dbReference type="InterPro" id="IPR005654">
    <property type="entry name" value="ATPase_AFG1-like"/>
</dbReference>
<dbReference type="SUPFAM" id="SSF52540">
    <property type="entry name" value="P-loop containing nucleoside triphosphate hydrolases"/>
    <property type="match status" value="1"/>
</dbReference>
<dbReference type="Gene3D" id="3.40.50.300">
    <property type="entry name" value="P-loop containing nucleotide triphosphate hydrolases"/>
    <property type="match status" value="1"/>
</dbReference>